<keyword evidence="2" id="KW-1185">Reference proteome</keyword>
<gene>
    <name evidence="1" type="ORF">HaLaN_07941</name>
</gene>
<feature type="non-terminal residue" evidence="1">
    <location>
        <position position="137"/>
    </location>
</feature>
<proteinExistence type="predicted"/>
<sequence length="137" mass="15223">MATRCLWESQTLKAEPAGCRPFRWPSLTARCSFPSAARRMATQNGLLGSSMRQMKQTRRSFLCGTVVTTLPRKSACTFAAYNACHAATSPWCRLTSSPWSLTWWQLSRRPGACPATLLDPATRRCRSAAVTHCTHLT</sequence>
<dbReference type="AlphaFoldDB" id="A0A699YPQ8"/>
<accession>A0A699YPQ8</accession>
<feature type="non-terminal residue" evidence="1">
    <location>
        <position position="1"/>
    </location>
</feature>
<dbReference type="EMBL" id="BLLF01000487">
    <property type="protein sequence ID" value="GFH12287.1"/>
    <property type="molecule type" value="Genomic_DNA"/>
</dbReference>
<protein>
    <submittedName>
        <fullName evidence="1">Uncharacterized protein</fullName>
    </submittedName>
</protein>
<dbReference type="Proteomes" id="UP000485058">
    <property type="component" value="Unassembled WGS sequence"/>
</dbReference>
<name>A0A699YPQ8_HAELA</name>
<comment type="caution">
    <text evidence="1">The sequence shown here is derived from an EMBL/GenBank/DDBJ whole genome shotgun (WGS) entry which is preliminary data.</text>
</comment>
<reference evidence="1 2" key="1">
    <citation type="submission" date="2020-02" db="EMBL/GenBank/DDBJ databases">
        <title>Draft genome sequence of Haematococcus lacustris strain NIES-144.</title>
        <authorList>
            <person name="Morimoto D."/>
            <person name="Nakagawa S."/>
            <person name="Yoshida T."/>
            <person name="Sawayama S."/>
        </authorList>
    </citation>
    <scope>NUCLEOTIDE SEQUENCE [LARGE SCALE GENOMIC DNA]</scope>
    <source>
        <strain evidence="1 2">NIES-144</strain>
    </source>
</reference>
<organism evidence="1 2">
    <name type="scientific">Haematococcus lacustris</name>
    <name type="common">Green alga</name>
    <name type="synonym">Haematococcus pluvialis</name>
    <dbReference type="NCBI Taxonomy" id="44745"/>
    <lineage>
        <taxon>Eukaryota</taxon>
        <taxon>Viridiplantae</taxon>
        <taxon>Chlorophyta</taxon>
        <taxon>core chlorophytes</taxon>
        <taxon>Chlorophyceae</taxon>
        <taxon>CS clade</taxon>
        <taxon>Chlamydomonadales</taxon>
        <taxon>Haematococcaceae</taxon>
        <taxon>Haematococcus</taxon>
    </lineage>
</organism>
<evidence type="ECO:0000313" key="2">
    <source>
        <dbReference type="Proteomes" id="UP000485058"/>
    </source>
</evidence>
<evidence type="ECO:0000313" key="1">
    <source>
        <dbReference type="EMBL" id="GFH12287.1"/>
    </source>
</evidence>